<dbReference type="GO" id="GO:0008881">
    <property type="term" value="F:glutamate racemase activity"/>
    <property type="evidence" value="ECO:0007669"/>
    <property type="project" value="UniProtKB-EC"/>
</dbReference>
<feature type="binding site" evidence="7">
    <location>
        <begin position="18"/>
        <end position="19"/>
    </location>
    <ligand>
        <name>substrate</name>
    </ligand>
</feature>
<evidence type="ECO:0000256" key="7">
    <source>
        <dbReference type="HAMAP-Rule" id="MF_00258"/>
    </source>
</evidence>
<dbReference type="EC" id="5.1.1.3" evidence="2 7"/>
<reference evidence="8 9" key="1">
    <citation type="submission" date="2022-02" db="EMBL/GenBank/DDBJ databases">
        <title>Mesosutterella porci, a novel member of the family Sutterellaceae from pig feces.</title>
        <authorList>
            <person name="Wylensek D."/>
            <person name="Clavel T."/>
        </authorList>
    </citation>
    <scope>NUCLEOTIDE SEQUENCE [LARGE SCALE GENOMIC DNA]</scope>
    <source>
        <strain evidence="9">oilRF-744-wt-GAM-9</strain>
    </source>
</reference>
<dbReference type="Gene3D" id="3.40.50.1860">
    <property type="match status" value="2"/>
</dbReference>
<organism evidence="8 9">
    <name type="scientific">Mesosutterella porci</name>
    <dbReference type="NCBI Taxonomy" id="2915351"/>
    <lineage>
        <taxon>Bacteria</taxon>
        <taxon>Pseudomonadati</taxon>
        <taxon>Pseudomonadota</taxon>
        <taxon>Betaproteobacteria</taxon>
        <taxon>Burkholderiales</taxon>
        <taxon>Sutterellaceae</taxon>
        <taxon>Mesosutterella</taxon>
    </lineage>
</organism>
<accession>A0ABS9MPN8</accession>
<feature type="binding site" evidence="7">
    <location>
        <begin position="82"/>
        <end position="83"/>
    </location>
    <ligand>
        <name>substrate</name>
    </ligand>
</feature>
<dbReference type="Pfam" id="PF01177">
    <property type="entry name" value="Asp_Glu_race"/>
    <property type="match status" value="1"/>
</dbReference>
<dbReference type="PROSITE" id="PS00924">
    <property type="entry name" value="ASP_GLU_RACEMASE_2"/>
    <property type="match status" value="1"/>
</dbReference>
<evidence type="ECO:0000256" key="2">
    <source>
        <dbReference type="ARBA" id="ARBA00013090"/>
    </source>
</evidence>
<feature type="active site" description="Proton donor/acceptor" evidence="7">
    <location>
        <position position="81"/>
    </location>
</feature>
<comment type="caution">
    <text evidence="7">Lacks conserved residue(s) required for the propagation of feature annotation.</text>
</comment>
<evidence type="ECO:0000256" key="4">
    <source>
        <dbReference type="ARBA" id="ARBA00022984"/>
    </source>
</evidence>
<comment type="function">
    <text evidence="7">Provides the (R)-glutamate required for cell wall biosynthesis.</text>
</comment>
<dbReference type="InterPro" id="IPR004391">
    <property type="entry name" value="Glu_race"/>
</dbReference>
<comment type="catalytic activity">
    <reaction evidence="1 7">
        <text>L-glutamate = D-glutamate</text>
        <dbReference type="Rhea" id="RHEA:12813"/>
        <dbReference type="ChEBI" id="CHEBI:29985"/>
        <dbReference type="ChEBI" id="CHEBI:29986"/>
        <dbReference type="EC" id="5.1.1.3"/>
    </reaction>
</comment>
<dbReference type="NCBIfam" id="TIGR00067">
    <property type="entry name" value="glut_race"/>
    <property type="match status" value="1"/>
</dbReference>
<gene>
    <name evidence="7 8" type="primary">murI</name>
    <name evidence="8" type="ORF">MAF45_02725</name>
</gene>
<keyword evidence="6 7" id="KW-0961">Cell wall biogenesis/degradation</keyword>
<name>A0ABS9MPN8_9BURK</name>
<comment type="caution">
    <text evidence="8">The sequence shown here is derived from an EMBL/GenBank/DDBJ whole genome shotgun (WGS) entry which is preliminary data.</text>
</comment>
<dbReference type="InterPro" id="IPR001920">
    <property type="entry name" value="Asp/Glu_race"/>
</dbReference>
<keyword evidence="3 7" id="KW-0133">Cell shape</keyword>
<comment type="similarity">
    <text evidence="7">Belongs to the aspartate/glutamate racemases family.</text>
</comment>
<dbReference type="PANTHER" id="PTHR21198">
    <property type="entry name" value="GLUTAMATE RACEMASE"/>
    <property type="match status" value="1"/>
</dbReference>
<dbReference type="PANTHER" id="PTHR21198:SF2">
    <property type="entry name" value="GLUTAMATE RACEMASE"/>
    <property type="match status" value="1"/>
</dbReference>
<protein>
    <recommendedName>
        <fullName evidence="2 7">Glutamate racemase</fullName>
        <ecNumber evidence="2 7">5.1.1.3</ecNumber>
    </recommendedName>
</protein>
<evidence type="ECO:0000313" key="8">
    <source>
        <dbReference type="EMBL" id="MCG5030367.1"/>
    </source>
</evidence>
<evidence type="ECO:0000256" key="5">
    <source>
        <dbReference type="ARBA" id="ARBA00023235"/>
    </source>
</evidence>
<keyword evidence="9" id="KW-1185">Reference proteome</keyword>
<feature type="active site" description="Proton donor/acceptor" evidence="7">
    <location>
        <position position="191"/>
    </location>
</feature>
<evidence type="ECO:0000256" key="3">
    <source>
        <dbReference type="ARBA" id="ARBA00022960"/>
    </source>
</evidence>
<dbReference type="RefSeq" id="WP_237978016.1">
    <property type="nucleotide sequence ID" value="NZ_JAKNCT010000002.1"/>
</dbReference>
<dbReference type="EMBL" id="JAKNCT010000002">
    <property type="protein sequence ID" value="MCG5030367.1"/>
    <property type="molecule type" value="Genomic_DNA"/>
</dbReference>
<dbReference type="InterPro" id="IPR015942">
    <property type="entry name" value="Asp/Glu/hydantoin_racemase"/>
</dbReference>
<keyword evidence="5 7" id="KW-0413">Isomerase</keyword>
<evidence type="ECO:0000256" key="6">
    <source>
        <dbReference type="ARBA" id="ARBA00023316"/>
    </source>
</evidence>
<comment type="pathway">
    <text evidence="7">Cell wall biogenesis; peptidoglycan biosynthesis.</text>
</comment>
<feature type="binding site" evidence="7">
    <location>
        <begin position="192"/>
        <end position="193"/>
    </location>
    <ligand>
        <name>substrate</name>
    </ligand>
</feature>
<sequence>MKLDYDWKNADLPIGALDSGLGGLSVLREMRRLLPHENLIFAGDCGKAPWGDRTDAWITARTEKIVRFLASRKIKALVVACNTATAAAVDTLRQELPFPIIGIEPAVKPAVALSRDGIVGVLATTRTIHSPRLQSLIRRFAGNDRVILMACPGLMDRVEAGDFHSEETRRLIESYVGPLLEQGIDTLVLGCTHYPFLADEIRRAAGEGIAIIDPSPAVARFLKKRLEENSLLSDRSDEGRVEFWCTGRADVHTRVLRRLWPGEVAMKPLDQAWPELLRD</sequence>
<dbReference type="SUPFAM" id="SSF53681">
    <property type="entry name" value="Aspartate/glutamate racemase"/>
    <property type="match status" value="2"/>
</dbReference>
<dbReference type="Proteomes" id="UP001297600">
    <property type="component" value="Unassembled WGS sequence"/>
</dbReference>
<dbReference type="PROSITE" id="PS00923">
    <property type="entry name" value="ASP_GLU_RACEMASE_1"/>
    <property type="match status" value="1"/>
</dbReference>
<dbReference type="HAMAP" id="MF_00258">
    <property type="entry name" value="Glu_racemase"/>
    <property type="match status" value="1"/>
</dbReference>
<evidence type="ECO:0000256" key="1">
    <source>
        <dbReference type="ARBA" id="ARBA00001602"/>
    </source>
</evidence>
<proteinExistence type="inferred from homology"/>
<dbReference type="InterPro" id="IPR033134">
    <property type="entry name" value="Asp/Glu_racemase_AS_2"/>
</dbReference>
<keyword evidence="4 7" id="KW-0573">Peptidoglycan synthesis</keyword>
<dbReference type="InterPro" id="IPR018187">
    <property type="entry name" value="Asp/Glu_racemase_AS_1"/>
</dbReference>
<evidence type="ECO:0000313" key="9">
    <source>
        <dbReference type="Proteomes" id="UP001297600"/>
    </source>
</evidence>